<dbReference type="PANTHER" id="PTHR43861">
    <property type="entry name" value="TRANS-ACONITATE 2-METHYLTRANSFERASE-RELATED"/>
    <property type="match status" value="1"/>
</dbReference>
<dbReference type="InterPro" id="IPR013691">
    <property type="entry name" value="MeTrfase_14"/>
</dbReference>
<dbReference type="Proteomes" id="UP000036367">
    <property type="component" value="Unassembled WGS sequence"/>
</dbReference>
<keyword evidence="4" id="KW-1185">Reference proteome</keyword>
<dbReference type="STRING" id="595434.RISK_005681"/>
<dbReference type="PANTHER" id="PTHR43861:SF5">
    <property type="entry name" value="BLL5978 PROTEIN"/>
    <property type="match status" value="1"/>
</dbReference>
<sequence>MKCRHCHHPLTLPFVDLGSAPPSNAYLTKESLLSPEKWFPLRVLVCDQCWLVQTEDFSNAEELFDSQYAYFSGFSTSWLTHSEKYVHEMIERFSLNQNSHVVEVAANDGYLLQYVQAAGVPCLGVEPTASTAQAAREKGIEVVERFFGVELATELAGQNKRADLTAANNVLAHVPDINDFARGFSILLKDDGVATFEFPHLVKLVQESQFDTIYHEHFSYLSLSAVQSVFESNGLSVFDVQQLSTHGGSLRVFAQRSDTGQRAKRPAVDEQLETEAKLGLATANFYLGFQQKTNQVKDEFIRFLVDAKKANKSVAAYGAAAKGNTLLNYAGIRPDLIQFVVDRNPAKQGKFMPGSRIPIVDEDKLRSTKPDYIVVLPWNLLDEIAKQLDYTRQWNAQLVSAIPNLRII</sequence>
<dbReference type="RefSeq" id="WP_047816608.1">
    <property type="nucleotide sequence ID" value="NZ_LECT01000044.1"/>
</dbReference>
<feature type="domain" description="Methyltransferase putative zinc binding" evidence="1">
    <location>
        <begin position="3"/>
        <end position="64"/>
    </location>
</feature>
<gene>
    <name evidence="3" type="ORF">RISK_005681</name>
</gene>
<dbReference type="Pfam" id="PF08484">
    <property type="entry name" value="Methyltransf_14"/>
    <property type="match status" value="1"/>
</dbReference>
<dbReference type="InterPro" id="IPR029063">
    <property type="entry name" value="SAM-dependent_MTases_sf"/>
</dbReference>
<dbReference type="OrthoDB" id="9815644at2"/>
<dbReference type="AlphaFoldDB" id="A0A0J1B722"/>
<dbReference type="Gene3D" id="6.10.250.3100">
    <property type="match status" value="1"/>
</dbReference>
<evidence type="ECO:0000259" key="1">
    <source>
        <dbReference type="Pfam" id="PF08421"/>
    </source>
</evidence>
<proteinExistence type="predicted"/>
<accession>A0A0J1B722</accession>
<feature type="domain" description="C-methyltransferase" evidence="2">
    <location>
        <begin position="245"/>
        <end position="403"/>
    </location>
</feature>
<dbReference type="Gene3D" id="3.40.50.720">
    <property type="entry name" value="NAD(P)-binding Rossmann-like Domain"/>
    <property type="match status" value="1"/>
</dbReference>
<evidence type="ECO:0008006" key="5">
    <source>
        <dbReference type="Google" id="ProtNLM"/>
    </source>
</evidence>
<dbReference type="Gene3D" id="6.20.50.110">
    <property type="entry name" value="Methyltransferase, zinc-binding domain"/>
    <property type="match status" value="1"/>
</dbReference>
<organism evidence="3 4">
    <name type="scientific">Rhodopirellula islandica</name>
    <dbReference type="NCBI Taxonomy" id="595434"/>
    <lineage>
        <taxon>Bacteria</taxon>
        <taxon>Pseudomonadati</taxon>
        <taxon>Planctomycetota</taxon>
        <taxon>Planctomycetia</taxon>
        <taxon>Pirellulales</taxon>
        <taxon>Pirellulaceae</taxon>
        <taxon>Rhodopirellula</taxon>
    </lineage>
</organism>
<dbReference type="InterPro" id="IPR038576">
    <property type="entry name" value="Methyltransf_Zn-bd_dom_put_sf"/>
</dbReference>
<dbReference type="InterPro" id="IPR013630">
    <property type="entry name" value="Methyltransf_Zn-bd_dom_put"/>
</dbReference>
<protein>
    <recommendedName>
        <fullName evidence="5">Methyltransferase</fullName>
    </recommendedName>
</protein>
<evidence type="ECO:0000313" key="3">
    <source>
        <dbReference type="EMBL" id="KLU02615.1"/>
    </source>
</evidence>
<dbReference type="PATRIC" id="fig|595434.4.peg.5394"/>
<dbReference type="EMBL" id="LECT01000044">
    <property type="protein sequence ID" value="KLU02615.1"/>
    <property type="molecule type" value="Genomic_DNA"/>
</dbReference>
<reference evidence="3" key="1">
    <citation type="submission" date="2015-05" db="EMBL/GenBank/DDBJ databases">
        <title>Permanent draft genome of Rhodopirellula islandicus K833.</title>
        <authorList>
            <person name="Kizina J."/>
            <person name="Richter M."/>
            <person name="Glockner F.O."/>
            <person name="Harder J."/>
        </authorList>
    </citation>
    <scope>NUCLEOTIDE SEQUENCE [LARGE SCALE GENOMIC DNA]</scope>
    <source>
        <strain evidence="3">K833</strain>
    </source>
</reference>
<dbReference type="Pfam" id="PF08421">
    <property type="entry name" value="Methyltransf_13"/>
    <property type="match status" value="1"/>
</dbReference>
<evidence type="ECO:0000313" key="4">
    <source>
        <dbReference type="Proteomes" id="UP000036367"/>
    </source>
</evidence>
<dbReference type="Gene3D" id="3.40.50.150">
    <property type="entry name" value="Vaccinia Virus protein VP39"/>
    <property type="match status" value="1"/>
</dbReference>
<dbReference type="SUPFAM" id="SSF53335">
    <property type="entry name" value="S-adenosyl-L-methionine-dependent methyltransferases"/>
    <property type="match status" value="1"/>
</dbReference>
<dbReference type="Pfam" id="PF13489">
    <property type="entry name" value="Methyltransf_23"/>
    <property type="match status" value="1"/>
</dbReference>
<comment type="caution">
    <text evidence="3">The sequence shown here is derived from an EMBL/GenBank/DDBJ whole genome shotgun (WGS) entry which is preliminary data.</text>
</comment>
<evidence type="ECO:0000259" key="2">
    <source>
        <dbReference type="Pfam" id="PF08484"/>
    </source>
</evidence>
<name>A0A0J1B722_RHOIS</name>